<dbReference type="Proteomes" id="UP001470230">
    <property type="component" value="Unassembled WGS sequence"/>
</dbReference>
<comment type="caution">
    <text evidence="3">The sequence shown here is derived from an EMBL/GenBank/DDBJ whole genome shotgun (WGS) entry which is preliminary data.</text>
</comment>
<feature type="compositionally biased region" description="Acidic residues" evidence="1">
    <location>
        <begin position="369"/>
        <end position="382"/>
    </location>
</feature>
<reference evidence="3 4" key="1">
    <citation type="submission" date="2024-04" db="EMBL/GenBank/DDBJ databases">
        <title>Tritrichomonas musculus Genome.</title>
        <authorList>
            <person name="Alves-Ferreira E."/>
            <person name="Grigg M."/>
            <person name="Lorenzi H."/>
            <person name="Galac M."/>
        </authorList>
    </citation>
    <scope>NUCLEOTIDE SEQUENCE [LARGE SCALE GENOMIC DNA]</scope>
    <source>
        <strain evidence="3 4">EAF2021</strain>
    </source>
</reference>
<feature type="region of interest" description="Disordered" evidence="1">
    <location>
        <begin position="443"/>
        <end position="466"/>
    </location>
</feature>
<dbReference type="EMBL" id="JAPFFF010000001">
    <property type="protein sequence ID" value="KAK8899541.1"/>
    <property type="molecule type" value="Genomic_DNA"/>
</dbReference>
<gene>
    <name evidence="3" type="ORF">M9Y10_001857</name>
</gene>
<dbReference type="SUPFAM" id="SSF50978">
    <property type="entry name" value="WD40 repeat-like"/>
    <property type="match status" value="1"/>
</dbReference>
<dbReference type="Gene3D" id="2.130.10.10">
    <property type="entry name" value="YVTN repeat-like/Quinoprotein amine dehydrogenase"/>
    <property type="match status" value="1"/>
</dbReference>
<keyword evidence="4" id="KW-1185">Reference proteome</keyword>
<feature type="compositionally biased region" description="Basic and acidic residues" evidence="1">
    <location>
        <begin position="981"/>
        <end position="996"/>
    </location>
</feature>
<dbReference type="Pfam" id="PF12341">
    <property type="entry name" value="Mcl1_mid"/>
    <property type="match status" value="1"/>
</dbReference>
<feature type="compositionally biased region" description="Basic and acidic residues" evidence="1">
    <location>
        <begin position="352"/>
        <end position="368"/>
    </location>
</feature>
<accession>A0ABR2L979</accession>
<feature type="compositionally biased region" description="Basic and acidic residues" evidence="1">
    <location>
        <begin position="922"/>
        <end position="931"/>
    </location>
</feature>
<evidence type="ECO:0000259" key="2">
    <source>
        <dbReference type="Pfam" id="PF12341"/>
    </source>
</evidence>
<protein>
    <submittedName>
        <fullName evidence="3">WD repeat and HMG-box DNA binding-domain containing protein 1</fullName>
    </submittedName>
</protein>
<dbReference type="InterPro" id="IPR001680">
    <property type="entry name" value="WD40_rpt"/>
</dbReference>
<organism evidence="3 4">
    <name type="scientific">Tritrichomonas musculus</name>
    <dbReference type="NCBI Taxonomy" id="1915356"/>
    <lineage>
        <taxon>Eukaryota</taxon>
        <taxon>Metamonada</taxon>
        <taxon>Parabasalia</taxon>
        <taxon>Tritrichomonadida</taxon>
        <taxon>Tritrichomonadidae</taxon>
        <taxon>Tritrichomonas</taxon>
    </lineage>
</organism>
<dbReference type="SMART" id="SM00320">
    <property type="entry name" value="WD40"/>
    <property type="match status" value="5"/>
</dbReference>
<feature type="domain" description="WDHD1/CFT4 second beta-propeller" evidence="2">
    <location>
        <begin position="531"/>
        <end position="783"/>
    </location>
</feature>
<name>A0ABR2L979_9EUKA</name>
<feature type="compositionally biased region" description="Acidic residues" evidence="1">
    <location>
        <begin position="396"/>
        <end position="406"/>
    </location>
</feature>
<dbReference type="PANTHER" id="PTHR19932:SF10">
    <property type="entry name" value="WD REPEAT AND HMG-BOX DNA-BINDING PROTEIN 1"/>
    <property type="match status" value="1"/>
</dbReference>
<feature type="compositionally biased region" description="Basic and acidic residues" evidence="1">
    <location>
        <begin position="943"/>
        <end position="967"/>
    </location>
</feature>
<dbReference type="InterPro" id="IPR036322">
    <property type="entry name" value="WD40_repeat_dom_sf"/>
</dbReference>
<evidence type="ECO:0000313" key="3">
    <source>
        <dbReference type="EMBL" id="KAK8899541.1"/>
    </source>
</evidence>
<proteinExistence type="predicted"/>
<feature type="compositionally biased region" description="Acidic residues" evidence="1">
    <location>
        <begin position="998"/>
        <end position="1018"/>
    </location>
</feature>
<dbReference type="InterPro" id="IPR022100">
    <property type="entry name" value="WDHD1/CFT4_beta-prop_2nd"/>
</dbReference>
<dbReference type="InterPro" id="IPR015943">
    <property type="entry name" value="WD40/YVTN_repeat-like_dom_sf"/>
</dbReference>
<feature type="region of interest" description="Disordered" evidence="1">
    <location>
        <begin position="922"/>
        <end position="1018"/>
    </location>
</feature>
<feature type="region of interest" description="Disordered" evidence="1">
    <location>
        <begin position="345"/>
        <end position="428"/>
    </location>
</feature>
<evidence type="ECO:0000313" key="4">
    <source>
        <dbReference type="Proteomes" id="UP001470230"/>
    </source>
</evidence>
<dbReference type="PANTHER" id="PTHR19932">
    <property type="entry name" value="WD REPEAT AND HMG-BOX DNA BINDING PROTEIN"/>
    <property type="match status" value="1"/>
</dbReference>
<sequence length="1018" mass="116071">MSAPNKLTINGAHFGPVKKISLAPDNNHLLSLGSNDGIINVINFENFDISSDFNTASITDDQIFTFSSNENKKSFIITDDGNQILNVNWPDISQTSKIFETEAPMTFLAINTNGNLIAVSGDDPQVTIINLENPEDQTSLFDNTKAVTYIGFGPVCQTLVTINEDGEILTYSAANSYQDVKEQKVKVKTISAGVCWSIDSQLLISDSDSKGVFHVFHFPSEGYATGKIQNLGIISALSISKSFLLAACDTSQKIVISQYSENFIQDKKLPILHIFDPKIQTIATLYWVDNYLIAGDSEGSIHKWDKIEITNAKEIEVVKSVMESDQELEDLEDQDEVEIISKTRHLILSGRHKPEPPKSHQKQNRTDSSDEEDTEDYDEEEESNFKKSRNPYILDEASEASTDYESDTGSTNRRKNTNIPDFRPKLSAEDVAERIKKNLNIKNVEYSTTPTETEDETDGDPDRPLTKEEIRDLKEENKREAKLDREFIVHSGSEVSAESESSEEEDEDLIESVSESEEDLNKINENEFIQFMPGSTDIFENKRRFLCFNLIAKIFLRENADESTSIDIEYSDRSKYRSVHFDNKEHYILGTVTETGVTLASRSRVYYRPHNSWSTDCECQIKMENDEIIDLIASGNDWFAVATNLKRLRIFMGSGLEIAIIGIPQRPMTMTGSDDLLVIVFGDQFNDDLTFWLLDVKKRRQLKSGILPISKIVNWMGFDERTFYILGNNHVLYALANDFGYQFIPICNVQPKEEDNSEFWGVGVSKGNFWGVFLEEKRKYPEPITNLPLDGLDLEPQCADDESSDFILKRIAYCNSSKINKETTAMKMDMELLKQFSEAAKNRLFEKMLQIGLQITSQKGQKITLDYIKQKDEDFVEIAEKLEEYWAINNHVEEEDNNEKDDKQTIEKEEVQVVEQEEVQVIEHETDKENESENEQENTIETEQVKDSSENDQEFETKNELSDKEEQIENNEVNSENEVVENEREEIINSEDKSDNADSIDEDEAADSVEENDDSIEE</sequence>
<evidence type="ECO:0000256" key="1">
    <source>
        <dbReference type="SAM" id="MobiDB-lite"/>
    </source>
</evidence>